<dbReference type="InterPro" id="IPR000673">
    <property type="entry name" value="Sig_transdc_resp-reg_Me-estase"/>
</dbReference>
<feature type="domain" description="PAS" evidence="10">
    <location>
        <begin position="994"/>
        <end position="1051"/>
    </location>
</feature>
<dbReference type="HOGENOM" id="CLU_000892_2_1_7"/>
<dbReference type="InterPro" id="IPR035909">
    <property type="entry name" value="CheB_C"/>
</dbReference>
<dbReference type="SMART" id="SM00086">
    <property type="entry name" value="PAC"/>
    <property type="match status" value="4"/>
</dbReference>
<dbReference type="SUPFAM" id="SSF52172">
    <property type="entry name" value="CheY-like"/>
    <property type="match status" value="1"/>
</dbReference>
<dbReference type="GO" id="GO:0006935">
    <property type="term" value="P:chemotaxis"/>
    <property type="evidence" value="ECO:0007669"/>
    <property type="project" value="InterPro"/>
</dbReference>
<feature type="domain" description="PAC" evidence="11">
    <location>
        <begin position="1424"/>
        <end position="1474"/>
    </location>
</feature>
<dbReference type="InterPro" id="IPR003018">
    <property type="entry name" value="GAF"/>
</dbReference>
<dbReference type="eggNOG" id="COG1352">
    <property type="taxonomic scope" value="Bacteria"/>
</dbReference>
<dbReference type="SUPFAM" id="SSF47757">
    <property type="entry name" value="Chemotaxis receptor methyltransferase CheR, N-terminal domain"/>
    <property type="match status" value="1"/>
</dbReference>
<dbReference type="InterPro" id="IPR022642">
    <property type="entry name" value="CheR_C"/>
</dbReference>
<dbReference type="InterPro" id="IPR036097">
    <property type="entry name" value="HisK_dim/P_sf"/>
</dbReference>
<keyword evidence="14" id="KW-1185">Reference proteome</keyword>
<protein>
    <recommendedName>
        <fullName evidence="2">histidine kinase</fullName>
        <ecNumber evidence="2">2.7.13.3</ecNumber>
    </recommendedName>
</protein>
<dbReference type="EMBL" id="AP010904">
    <property type="protein sequence ID" value="BAH76927.1"/>
    <property type="molecule type" value="Genomic_DNA"/>
</dbReference>
<keyword evidence="7" id="KW-0175">Coiled coil</keyword>
<dbReference type="SMART" id="SM00387">
    <property type="entry name" value="HATPase_c"/>
    <property type="match status" value="1"/>
</dbReference>
<dbReference type="Gene3D" id="3.30.450.40">
    <property type="match status" value="1"/>
</dbReference>
<comment type="catalytic activity">
    <reaction evidence="1">
        <text>ATP + protein L-histidine = ADP + protein N-phospho-L-histidine.</text>
        <dbReference type="EC" id="2.7.13.3"/>
    </reaction>
</comment>
<feature type="domain" description="Response regulatory" evidence="9">
    <location>
        <begin position="1918"/>
        <end position="2037"/>
    </location>
</feature>
<dbReference type="NCBIfam" id="TIGR00229">
    <property type="entry name" value="sensory_box"/>
    <property type="match status" value="3"/>
</dbReference>
<keyword evidence="3 6" id="KW-0597">Phosphoprotein</keyword>
<dbReference type="PANTHER" id="PTHR43047:SF78">
    <property type="entry name" value="SENSORY_REGULATORY PROTEIN RPFC"/>
    <property type="match status" value="1"/>
</dbReference>
<dbReference type="Pfam" id="PF02518">
    <property type="entry name" value="HATPase_c"/>
    <property type="match status" value="1"/>
</dbReference>
<dbReference type="STRING" id="573370.DMR_34360"/>
<dbReference type="GO" id="GO:0000155">
    <property type="term" value="F:phosphorelay sensor kinase activity"/>
    <property type="evidence" value="ECO:0007669"/>
    <property type="project" value="InterPro"/>
</dbReference>
<dbReference type="GO" id="GO:0006355">
    <property type="term" value="P:regulation of DNA-templated transcription"/>
    <property type="evidence" value="ECO:0007669"/>
    <property type="project" value="InterPro"/>
</dbReference>
<dbReference type="SMART" id="SM00448">
    <property type="entry name" value="REC"/>
    <property type="match status" value="1"/>
</dbReference>
<evidence type="ECO:0000259" key="11">
    <source>
        <dbReference type="PROSITE" id="PS50113"/>
    </source>
</evidence>
<dbReference type="PROSITE" id="PS50109">
    <property type="entry name" value="HIS_KIN"/>
    <property type="match status" value="1"/>
</dbReference>
<feature type="domain" description="Histidine kinase" evidence="8">
    <location>
        <begin position="1672"/>
        <end position="1894"/>
    </location>
</feature>
<dbReference type="InterPro" id="IPR000700">
    <property type="entry name" value="PAS-assoc_C"/>
</dbReference>
<dbReference type="SMART" id="SM00091">
    <property type="entry name" value="PAS"/>
    <property type="match status" value="5"/>
</dbReference>
<dbReference type="SUPFAM" id="SSF55785">
    <property type="entry name" value="PYP-like sensor domain (PAS domain)"/>
    <property type="match status" value="5"/>
</dbReference>
<evidence type="ECO:0000256" key="3">
    <source>
        <dbReference type="ARBA" id="ARBA00022553"/>
    </source>
</evidence>
<dbReference type="InterPro" id="IPR013767">
    <property type="entry name" value="PAS_fold"/>
</dbReference>
<sequence length="2042" mass="218476">MVAPSPVRSLWGVRERAEGISMVVALSVDGEEGRGTGFPVAGVVVGDGGRLGFFLAALPADCPAAVVVLATGPGPWDLTALAGPGRPSVVAAESGARLSPGVVYLGLAGDGWTVAGDQLRQHSPGLADDPADLFFASLARECGPCAAAVLLDGGATAGVRAVRAAGGLVLAAGDAQELPGAFAGPWSGAVPDAVLPPAAMGAALAAYWSDLGCGVPGGRPAVQTDPRQTESDHAALGRVRELLAALANHDAQDYKSGTLMRRCKKRMMLAASPSLADYADRLADDPEELARLFDDMLIGVTAFFRDPEAFALIENMALPDILGRLEPGEVMRVWAAACSTGEEAYSLAMLLAERPEVREGQRAIKLFATDIDAKALETARRGVYHARHAAALSPGRREAFCRPSGNACQMARQLRESMVFAVHNLLRDPPFLGMDLIVCRNFLIYLNPEAQAKVLSLFAHALRPGGYLLLGPAEAIGSAQAFFATVDKSWRLFRRMPATAAVPSPTRFVPPPALAQPDNAPLRTVAPNHEGLAEASLLARYAPPAVLVTPQEQIVRFVGDLNAFLELAPGEPSLSLGKLVKKTLRPAVREVLAAVARDGGEQAAGPAALPGVAGGVLVRGLPVTDAWGGQAYTLLVFEPQPAGPAAAPTASPPPEQVELVVRYETALERLGDDLGRAVSRYETLTEELRAANEELVGANEELQSSNEEMDASREELQSLNEELNFVNAELQHKVDELAKARGFVENLLAATNVPTLVLDASLAVARFTPATTCLFHFAPTDLGRPIVNIKTTFEASRLLDDCRQVLAGAGIIEREVRCEDGRWFVLRVYPFRSPEGAVDGVVLTFGEVTALKEAEAVLRRGQAELEALVARRTEELREKARLLDLAPVMVRDLDGRITYWNTGAQELFGYAPQEALGQVSWELLSTEFPQPVPVIMEELLQKGRWTGELRKRAKDGRPIDLAVTWVLNRDAASRPVSLLEVASDVTERNRLEEQARRWDRVFQSAEFGLAHVNAKDNTFIEVNPAFARQRGYEPDELLGKPLFQLIPEEDRLRVGQAIAGFDAAGHGVVETEHIRKDGSRFPVLVEVTTLRDAAGTTISRVAYALDISERKQAEEALRDMARFPGENPNPVLRVLPDFTVVYANPASLELLESLGGAPGQPLPQALLPLAAAAFGQGVRASGEIGVGSRLFAFFVQPVPGRGYANAYGLDITERKRAEEALAASEARYHGLFEAMAEGMCLLAMVRDEAGEVVDYRILDVNPGYAAILGISREQATGGSVREIYGVDAPPNLDVYQRIVETGRPESFETYFPPLRKHLGVSAMRTGPDQFAVIFEDATARVEATNALARSEERLRQLVESAPDAIIVQCEGKFASVNAAAARLFGAARPEALIGQDILPMIHPDSRETVRHRIRSVNEGRSSQPLVELRYQRLDGSSVPVEAVAVPFEHQGKPASLVFTRDITERLRAAEEKRRQDALAAAVARIQGAYVSGQSAEAIFAAALAEVVAATKSCFGFVAELVEDASGRPVQRLLAVSDRCKDGVSGPMLSSETARKLVFAATDELLAAACQAGEPVIANEPTGDPGGCGRLPEGHPPLEAFLGLPLLHGQECVGAIGLANRAGGYDAALAEQIRPLAEACARIIERLRLDRRLIAAKKAAEAASRSKSEFLANMSHEIRTPLNGVLGMLQLLDGTDLDAEQGEYVDNAVKASKRLTRLLSDILDLSLVESGRLVIRQEAVDPADLRGAVMDLFSLPAREKGLALSVALDPSLPGRLWADEARLRQILFNLVGNAVKFTDAGGVSVHIAPASRQFDAAFHLLVIVTDTGIGIPDDELGVIFEPFGQVEGVYVRRFGGAGLGLSIVRRLVRLMGGEIAVESELGRGTSFHVSLPLARHVSGGPVSAQPPVRPSQDGPRPLRLLLAEDDAVSLMSFARMLEKAGHAVDVAENGAEAAAKAARATYDCILMDVQMPVMDGVAATRAIRENAALGDRAKTPIVAMTAYAMAGDREKFLAAGMDDYVSKPVDAKELERVLARVTGRGQD</sequence>
<feature type="domain" description="PAS" evidence="10">
    <location>
        <begin position="1350"/>
        <end position="1420"/>
    </location>
</feature>
<dbReference type="PRINTS" id="PR00996">
    <property type="entry name" value="CHERMTFRASE"/>
</dbReference>
<dbReference type="Pfam" id="PF13188">
    <property type="entry name" value="PAS_8"/>
    <property type="match status" value="1"/>
</dbReference>
<dbReference type="Gene3D" id="3.30.450.20">
    <property type="entry name" value="PAS domain"/>
    <property type="match status" value="5"/>
</dbReference>
<dbReference type="Gene3D" id="3.40.50.2300">
    <property type="match status" value="1"/>
</dbReference>
<accession>C4XKI7</accession>
<name>C4XKI7_SOLM1</name>
<feature type="domain" description="PAC" evidence="11">
    <location>
        <begin position="1067"/>
        <end position="1119"/>
    </location>
</feature>
<dbReference type="InterPro" id="IPR003661">
    <property type="entry name" value="HisK_dim/P_dom"/>
</dbReference>
<dbReference type="SUPFAM" id="SSF55874">
    <property type="entry name" value="ATPase domain of HSP90 chaperone/DNA topoisomerase II/histidine kinase"/>
    <property type="match status" value="1"/>
</dbReference>
<dbReference type="GO" id="GO:0005737">
    <property type="term" value="C:cytoplasm"/>
    <property type="evidence" value="ECO:0007669"/>
    <property type="project" value="InterPro"/>
</dbReference>
<dbReference type="SMART" id="SM00388">
    <property type="entry name" value="HisKA"/>
    <property type="match status" value="1"/>
</dbReference>
<evidence type="ECO:0000259" key="10">
    <source>
        <dbReference type="PROSITE" id="PS50112"/>
    </source>
</evidence>
<dbReference type="EC" id="2.7.13.3" evidence="2"/>
<evidence type="ECO:0000313" key="13">
    <source>
        <dbReference type="EMBL" id="BAH76927.1"/>
    </source>
</evidence>
<dbReference type="PROSITE" id="PS50113">
    <property type="entry name" value="PAC"/>
    <property type="match status" value="4"/>
</dbReference>
<evidence type="ECO:0000256" key="4">
    <source>
        <dbReference type="ARBA" id="ARBA00022679"/>
    </source>
</evidence>
<dbReference type="InterPro" id="IPR000780">
    <property type="entry name" value="CheR_MeTrfase"/>
</dbReference>
<dbReference type="GO" id="GO:0008757">
    <property type="term" value="F:S-adenosylmethionine-dependent methyltransferase activity"/>
    <property type="evidence" value="ECO:0007669"/>
    <property type="project" value="InterPro"/>
</dbReference>
<dbReference type="InterPro" id="IPR029016">
    <property type="entry name" value="GAF-like_dom_sf"/>
</dbReference>
<dbReference type="InterPro" id="IPR001610">
    <property type="entry name" value="PAC"/>
</dbReference>
<dbReference type="InterPro" id="IPR005467">
    <property type="entry name" value="His_kinase_dom"/>
</dbReference>
<dbReference type="SUPFAM" id="SSF55781">
    <property type="entry name" value="GAF domain-like"/>
    <property type="match status" value="1"/>
</dbReference>
<feature type="coiled-coil region" evidence="7">
    <location>
        <begin position="674"/>
        <end position="740"/>
    </location>
</feature>
<dbReference type="InterPro" id="IPR036890">
    <property type="entry name" value="HATPase_C_sf"/>
</dbReference>
<feature type="domain" description="PAS" evidence="10">
    <location>
        <begin position="875"/>
        <end position="943"/>
    </location>
</feature>
<feature type="domain" description="PAC" evidence="11">
    <location>
        <begin position="945"/>
        <end position="997"/>
    </location>
</feature>
<dbReference type="SMART" id="SM00138">
    <property type="entry name" value="MeTrc"/>
    <property type="match status" value="1"/>
</dbReference>
<dbReference type="FunFam" id="3.30.565.10:FF:000010">
    <property type="entry name" value="Sensor histidine kinase RcsC"/>
    <property type="match status" value="1"/>
</dbReference>
<evidence type="ECO:0000259" key="12">
    <source>
        <dbReference type="PROSITE" id="PS50123"/>
    </source>
</evidence>
<dbReference type="Pfam" id="PF13426">
    <property type="entry name" value="PAS_9"/>
    <property type="match status" value="1"/>
</dbReference>
<dbReference type="SUPFAM" id="SSF53335">
    <property type="entry name" value="S-adenosyl-L-methionine-dependent methyltransferases"/>
    <property type="match status" value="1"/>
</dbReference>
<dbReference type="Pfam" id="PF01339">
    <property type="entry name" value="CheB_methylest"/>
    <property type="match status" value="1"/>
</dbReference>
<dbReference type="InterPro" id="IPR011006">
    <property type="entry name" value="CheY-like_superfamily"/>
</dbReference>
<keyword evidence="4" id="KW-0808">Transferase</keyword>
<dbReference type="Pfam" id="PF13596">
    <property type="entry name" value="PAS_10"/>
    <property type="match status" value="1"/>
</dbReference>
<dbReference type="SUPFAM" id="SSF52738">
    <property type="entry name" value="Methylesterase CheB, C-terminal domain"/>
    <property type="match status" value="1"/>
</dbReference>
<dbReference type="InterPro" id="IPR022641">
    <property type="entry name" value="CheR_N"/>
</dbReference>
<dbReference type="InterPro" id="IPR000014">
    <property type="entry name" value="PAS"/>
</dbReference>
<dbReference type="Proteomes" id="UP000009071">
    <property type="component" value="Chromosome"/>
</dbReference>
<evidence type="ECO:0000259" key="9">
    <source>
        <dbReference type="PROSITE" id="PS50110"/>
    </source>
</evidence>
<feature type="domain" description="PAC" evidence="11">
    <location>
        <begin position="810"/>
        <end position="860"/>
    </location>
</feature>
<dbReference type="Pfam" id="PF00512">
    <property type="entry name" value="HisKA"/>
    <property type="match status" value="1"/>
</dbReference>
<evidence type="ECO:0000313" key="14">
    <source>
        <dbReference type="Proteomes" id="UP000009071"/>
    </source>
</evidence>
<dbReference type="GO" id="GO:0000156">
    <property type="term" value="F:phosphorelay response regulator activity"/>
    <property type="evidence" value="ECO:0007669"/>
    <property type="project" value="InterPro"/>
</dbReference>
<dbReference type="InterPro" id="IPR035965">
    <property type="entry name" value="PAS-like_dom_sf"/>
</dbReference>
<gene>
    <name evidence="13" type="ordered locus">DMR_34360</name>
</gene>
<reference evidence="13 14" key="1">
    <citation type="journal article" date="2009" name="Genome Res.">
        <title>Whole genome sequence of Desulfovibrio magneticus strain RS-1 revealed common gene clusters in magnetotactic bacteria.</title>
        <authorList>
            <person name="Nakazawa H."/>
            <person name="Arakaki A."/>
            <person name="Narita-Yamada S."/>
            <person name="Yashiro I."/>
            <person name="Jinno K."/>
            <person name="Aoki N."/>
            <person name="Tsuruyama A."/>
            <person name="Okamura Y."/>
            <person name="Tanikawa S."/>
            <person name="Fujita N."/>
            <person name="Takeyama H."/>
            <person name="Matsunaga T."/>
        </authorList>
    </citation>
    <scope>NUCLEOTIDE SEQUENCE [LARGE SCALE GENOMIC DNA]</scope>
    <source>
        <strain evidence="14">ATCC 700980 / DSM 13731 / RS-1</strain>
    </source>
</reference>
<dbReference type="PROSITE" id="PS50123">
    <property type="entry name" value="CHER"/>
    <property type="match status" value="1"/>
</dbReference>
<evidence type="ECO:0000259" key="8">
    <source>
        <dbReference type="PROSITE" id="PS50109"/>
    </source>
</evidence>
<feature type="modified residue" description="4-aspartylphosphate" evidence="6">
    <location>
        <position position="1967"/>
    </location>
</feature>
<dbReference type="Pfam" id="PF01739">
    <property type="entry name" value="CheR"/>
    <property type="match status" value="1"/>
</dbReference>
<dbReference type="Pfam" id="PF13185">
    <property type="entry name" value="GAF_2"/>
    <property type="match status" value="1"/>
</dbReference>
<organism evidence="13 14">
    <name type="scientific">Solidesulfovibrio magneticus (strain ATCC 700980 / DSM 13731 / RS-1)</name>
    <name type="common">Desulfovibrio magneticus</name>
    <dbReference type="NCBI Taxonomy" id="573370"/>
    <lineage>
        <taxon>Bacteria</taxon>
        <taxon>Pseudomonadati</taxon>
        <taxon>Thermodesulfobacteriota</taxon>
        <taxon>Desulfovibrionia</taxon>
        <taxon>Desulfovibrionales</taxon>
        <taxon>Desulfovibrionaceae</taxon>
        <taxon>Solidesulfovibrio</taxon>
    </lineage>
</organism>
<dbReference type="Gene3D" id="1.10.287.130">
    <property type="match status" value="1"/>
</dbReference>
<evidence type="ECO:0000256" key="7">
    <source>
        <dbReference type="SAM" id="Coils"/>
    </source>
</evidence>
<evidence type="ECO:0000256" key="5">
    <source>
        <dbReference type="ARBA" id="ARBA00022777"/>
    </source>
</evidence>
<dbReference type="Gene3D" id="3.40.50.180">
    <property type="entry name" value="Methylesterase CheB, C-terminal domain"/>
    <property type="match status" value="1"/>
</dbReference>
<proteinExistence type="predicted"/>
<dbReference type="InterPro" id="IPR003594">
    <property type="entry name" value="HATPase_dom"/>
</dbReference>
<dbReference type="InterPro" id="IPR029063">
    <property type="entry name" value="SAM-dependent_MTases_sf"/>
</dbReference>
<evidence type="ECO:0000256" key="2">
    <source>
        <dbReference type="ARBA" id="ARBA00012438"/>
    </source>
</evidence>
<dbReference type="InterPro" id="IPR001789">
    <property type="entry name" value="Sig_transdc_resp-reg_receiver"/>
</dbReference>
<dbReference type="Gene3D" id="3.40.50.150">
    <property type="entry name" value="Vaccinia Virus protein VP39"/>
    <property type="match status" value="1"/>
</dbReference>
<dbReference type="PROSITE" id="PS50112">
    <property type="entry name" value="PAS"/>
    <property type="match status" value="3"/>
</dbReference>
<feature type="domain" description="CheR-type methyltransferase" evidence="12">
    <location>
        <begin position="224"/>
        <end position="506"/>
    </location>
</feature>
<dbReference type="PROSITE" id="PS50110">
    <property type="entry name" value="RESPONSE_REGULATORY"/>
    <property type="match status" value="1"/>
</dbReference>
<dbReference type="CDD" id="cd17546">
    <property type="entry name" value="REC_hyHK_CKI1_RcsC-like"/>
    <property type="match status" value="1"/>
</dbReference>
<dbReference type="KEGG" id="dma:DMR_34360"/>
<dbReference type="SUPFAM" id="SSF47384">
    <property type="entry name" value="Homodimeric domain of signal transducing histidine kinase"/>
    <property type="match status" value="1"/>
</dbReference>
<dbReference type="PANTHER" id="PTHR43047">
    <property type="entry name" value="TWO-COMPONENT HISTIDINE PROTEIN KINASE"/>
    <property type="match status" value="1"/>
</dbReference>
<evidence type="ECO:0000256" key="6">
    <source>
        <dbReference type="PROSITE-ProRule" id="PRU00169"/>
    </source>
</evidence>
<dbReference type="CDD" id="cd16922">
    <property type="entry name" value="HATPase_EvgS-ArcB-TorS-like"/>
    <property type="match status" value="1"/>
</dbReference>
<evidence type="ECO:0000256" key="1">
    <source>
        <dbReference type="ARBA" id="ARBA00000085"/>
    </source>
</evidence>
<dbReference type="CDD" id="cd00082">
    <property type="entry name" value="HisKA"/>
    <property type="match status" value="1"/>
</dbReference>
<dbReference type="Pfam" id="PF00989">
    <property type="entry name" value="PAS"/>
    <property type="match status" value="2"/>
</dbReference>
<dbReference type="Pfam" id="PF03705">
    <property type="entry name" value="CheR_N"/>
    <property type="match status" value="1"/>
</dbReference>
<dbReference type="Pfam" id="PF00072">
    <property type="entry name" value="Response_reg"/>
    <property type="match status" value="1"/>
</dbReference>
<dbReference type="GO" id="GO:0008984">
    <property type="term" value="F:protein-glutamate methylesterase activity"/>
    <property type="evidence" value="ECO:0007669"/>
    <property type="project" value="InterPro"/>
</dbReference>
<keyword evidence="5" id="KW-0418">Kinase</keyword>
<dbReference type="CDD" id="cd00130">
    <property type="entry name" value="PAS"/>
    <property type="match status" value="3"/>
</dbReference>
<dbReference type="SMART" id="SM00065">
    <property type="entry name" value="GAF"/>
    <property type="match status" value="1"/>
</dbReference>
<dbReference type="Gene3D" id="3.30.565.10">
    <property type="entry name" value="Histidine kinase-like ATPase, C-terminal domain"/>
    <property type="match status" value="1"/>
</dbReference>
<dbReference type="eggNOG" id="COG2205">
    <property type="taxonomic scope" value="Bacteria"/>
</dbReference>